<dbReference type="EMBL" id="NWMW01000001">
    <property type="protein sequence ID" value="PCD03173.1"/>
    <property type="molecule type" value="Genomic_DNA"/>
</dbReference>
<gene>
    <name evidence="1" type="ORF">COC42_01765</name>
</gene>
<name>A0A2A4B1V4_9SPHN</name>
<dbReference type="Proteomes" id="UP000218366">
    <property type="component" value="Unassembled WGS sequence"/>
</dbReference>
<proteinExistence type="predicted"/>
<dbReference type="RefSeq" id="WP_096341572.1">
    <property type="nucleotide sequence ID" value="NZ_NWMW01000001.1"/>
</dbReference>
<evidence type="ECO:0000313" key="2">
    <source>
        <dbReference type="Proteomes" id="UP000218366"/>
    </source>
</evidence>
<protein>
    <submittedName>
        <fullName evidence="1">Uncharacterized protein</fullName>
    </submittedName>
</protein>
<evidence type="ECO:0000313" key="1">
    <source>
        <dbReference type="EMBL" id="PCD03173.1"/>
    </source>
</evidence>
<accession>A0A2A4B1V4</accession>
<organism evidence="1 2">
    <name type="scientific">Sphingomonas spermidinifaciens</name>
    <dbReference type="NCBI Taxonomy" id="1141889"/>
    <lineage>
        <taxon>Bacteria</taxon>
        <taxon>Pseudomonadati</taxon>
        <taxon>Pseudomonadota</taxon>
        <taxon>Alphaproteobacteria</taxon>
        <taxon>Sphingomonadales</taxon>
        <taxon>Sphingomonadaceae</taxon>
        <taxon>Sphingomonas</taxon>
    </lineage>
</organism>
<reference evidence="1 2" key="1">
    <citation type="submission" date="2017-09" db="EMBL/GenBank/DDBJ databases">
        <title>Sphingomonas spermidinifaciens 9NM-10, whole genome shotgun sequence.</title>
        <authorList>
            <person name="Feng G."/>
            <person name="Zhu H."/>
        </authorList>
    </citation>
    <scope>NUCLEOTIDE SEQUENCE [LARGE SCALE GENOMIC DNA]</scope>
    <source>
        <strain evidence="1 2">9NM-10</strain>
    </source>
</reference>
<comment type="caution">
    <text evidence="1">The sequence shown here is derived from an EMBL/GenBank/DDBJ whole genome shotgun (WGS) entry which is preliminary data.</text>
</comment>
<dbReference type="AlphaFoldDB" id="A0A2A4B1V4"/>
<keyword evidence="2" id="KW-1185">Reference proteome</keyword>
<sequence>MLGILPAGCDAVDANSGAMATPDRAAALFALLDLASEADPLAALADSCSRCRASQDWGRRLAALPGQGWRIEDRTGDWRTIVTYSASPRSHQRPRPDRAAHELTLNRGPRLRIIGFEDRAWN</sequence>